<evidence type="ECO:0000313" key="5">
    <source>
        <dbReference type="EMBL" id="GLI00279.1"/>
    </source>
</evidence>
<comment type="similarity">
    <text evidence="1">Belongs to the glycosyl hydrolase 39 family.</text>
</comment>
<keyword evidence="3" id="KW-0326">Glycosidase</keyword>
<dbReference type="PANTHER" id="PTHR12631:SF8">
    <property type="entry name" value="ALPHA-L-IDURONIDASE"/>
    <property type="match status" value="1"/>
</dbReference>
<keyword evidence="2" id="KW-0378">Hydrolase</keyword>
<gene>
    <name evidence="5" type="primary">xynB2_3</name>
    <name evidence="5" type="ORF">Pa4123_55550</name>
</gene>
<evidence type="ECO:0000256" key="3">
    <source>
        <dbReference type="ARBA" id="ARBA00023295"/>
    </source>
</evidence>
<sequence length="543" mass="59899">MNTAPVSIAVDAAAGRGPFRPIHRFFGADEPNYAYLPDGLALLSEIGRLGPAQSYFRAHSLMVTGDGTPALKWGSTNMYTEDGDGNPVYDWTIADRIFDAYLANGVKPYAQIGFMPRAMSTHPEPYQHAWRPGDPYEDIFTGWAYPPKDYDAWRDLVYRWVAHCVERYGRSEVEQWYWQVWNEANPTDAYWRGTPEEFRKLHDYAIDGVRRALPTARVGGPDTAGPGGQWMRDFLEHCLRGTNHATGGTGTPLDFVSFHAKGAPTVVDGRVRMGLANQLRDVDEGFAIVASYPELRGTPIVIGEFDPDGCAACSATVYPQNAYRNTELYASYTAASFARVHDLADRRGVQLEGALTWSFEFEGEPAFAGFRALATTGGVPLPVFNVFRMFGKLTGERVAVRSSGEIDLDTIMADGVRGPRPDVSALAALDNGQLAILLWNYHDDEVPAPDTPVALTVTNLPARSAPVRLTEYRVDARHGNAHTAWRAMGAPSHPTGAQLAELREAGRFTPLGEPREVKLADHTVHIATRLPRQSVCLMLLTWD</sequence>
<dbReference type="Gene3D" id="3.20.20.80">
    <property type="entry name" value="Glycosidases"/>
    <property type="match status" value="1"/>
</dbReference>
<keyword evidence="6" id="KW-1185">Reference proteome</keyword>
<organism evidence="5 6">
    <name type="scientific">Phytohabitans aurantiacus</name>
    <dbReference type="NCBI Taxonomy" id="3016789"/>
    <lineage>
        <taxon>Bacteria</taxon>
        <taxon>Bacillati</taxon>
        <taxon>Actinomycetota</taxon>
        <taxon>Actinomycetes</taxon>
        <taxon>Micromonosporales</taxon>
        <taxon>Micromonosporaceae</taxon>
    </lineage>
</organism>
<accession>A0ABQ5R0E2</accession>
<dbReference type="Proteomes" id="UP001144280">
    <property type="component" value="Unassembled WGS sequence"/>
</dbReference>
<dbReference type="SUPFAM" id="SSF51445">
    <property type="entry name" value="(Trans)glycosidases"/>
    <property type="match status" value="1"/>
</dbReference>
<dbReference type="Pfam" id="PF01229">
    <property type="entry name" value="Glyco_hydro_39"/>
    <property type="match status" value="1"/>
</dbReference>
<dbReference type="InterPro" id="IPR051923">
    <property type="entry name" value="Glycosyl_Hydrolase_39"/>
</dbReference>
<dbReference type="InterPro" id="IPR049166">
    <property type="entry name" value="GH39_cat"/>
</dbReference>
<dbReference type="InterPro" id="IPR000514">
    <property type="entry name" value="Glyco_hydro_39"/>
</dbReference>
<evidence type="ECO:0000313" key="6">
    <source>
        <dbReference type="Proteomes" id="UP001144280"/>
    </source>
</evidence>
<dbReference type="PANTHER" id="PTHR12631">
    <property type="entry name" value="ALPHA-L-IDURONIDASE"/>
    <property type="match status" value="1"/>
</dbReference>
<evidence type="ECO:0000256" key="2">
    <source>
        <dbReference type="ARBA" id="ARBA00022801"/>
    </source>
</evidence>
<dbReference type="Gene3D" id="2.60.40.1500">
    <property type="entry name" value="Glycosyl hydrolase domain, family 39"/>
    <property type="match status" value="1"/>
</dbReference>
<dbReference type="PRINTS" id="PR00745">
    <property type="entry name" value="GLHYDRLASE39"/>
</dbReference>
<evidence type="ECO:0000256" key="1">
    <source>
        <dbReference type="ARBA" id="ARBA00008875"/>
    </source>
</evidence>
<dbReference type="InterPro" id="IPR017853">
    <property type="entry name" value="GH"/>
</dbReference>
<proteinExistence type="inferred from homology"/>
<dbReference type="RefSeq" id="WP_281900481.1">
    <property type="nucleotide sequence ID" value="NZ_BSDI01000031.1"/>
</dbReference>
<protein>
    <submittedName>
        <fullName evidence="5">Beta-xylosidase</fullName>
    </submittedName>
</protein>
<evidence type="ECO:0000259" key="4">
    <source>
        <dbReference type="Pfam" id="PF01229"/>
    </source>
</evidence>
<comment type="caution">
    <text evidence="5">The sequence shown here is derived from an EMBL/GenBank/DDBJ whole genome shotgun (WGS) entry which is preliminary data.</text>
</comment>
<feature type="domain" description="Glycosyl hydrolases family 39 N-terminal catalytic" evidence="4">
    <location>
        <begin position="78"/>
        <end position="505"/>
    </location>
</feature>
<dbReference type="SUPFAM" id="SSF51011">
    <property type="entry name" value="Glycosyl hydrolase domain"/>
    <property type="match status" value="1"/>
</dbReference>
<reference evidence="5" key="1">
    <citation type="submission" date="2022-12" db="EMBL/GenBank/DDBJ databases">
        <title>New Phytohabitans aurantiacus sp. RD004123 nov., an actinomycete isolated from soil.</title>
        <authorList>
            <person name="Triningsih D.W."/>
            <person name="Harunari E."/>
            <person name="Igarashi Y."/>
        </authorList>
    </citation>
    <scope>NUCLEOTIDE SEQUENCE</scope>
    <source>
        <strain evidence="5">RD004123</strain>
    </source>
</reference>
<dbReference type="EMBL" id="BSDI01000031">
    <property type="protein sequence ID" value="GLI00279.1"/>
    <property type="molecule type" value="Genomic_DNA"/>
</dbReference>
<name>A0ABQ5R0E2_9ACTN</name>